<protein>
    <submittedName>
        <fullName evidence="1">Uncharacterized protein</fullName>
    </submittedName>
</protein>
<reference evidence="1" key="1">
    <citation type="submission" date="2020-04" db="EMBL/GenBank/DDBJ databases">
        <title>Deep metagenomics examines the oral microbiome during advanced dental caries in children, revealing novel taxa and co-occurrences with host molecules.</title>
        <authorList>
            <person name="Baker J.L."/>
            <person name="Morton J.T."/>
            <person name="Dinis M."/>
            <person name="Alvarez R."/>
            <person name="Tran N.C."/>
            <person name="Knight R."/>
            <person name="Edlund A."/>
        </authorList>
    </citation>
    <scope>NUCLEOTIDE SEQUENCE</scope>
    <source>
        <strain evidence="1">JCVI_38_bin.5</strain>
    </source>
</reference>
<dbReference type="Proteomes" id="UP000698335">
    <property type="component" value="Unassembled WGS sequence"/>
</dbReference>
<name>A0A930VYM7_9ACTN</name>
<dbReference type="AlphaFoldDB" id="A0A930VYM7"/>
<gene>
    <name evidence="1" type="ORF">HXK26_00430</name>
</gene>
<comment type="caution">
    <text evidence="1">The sequence shown here is derived from an EMBL/GenBank/DDBJ whole genome shotgun (WGS) entry which is preliminary data.</text>
</comment>
<evidence type="ECO:0000313" key="1">
    <source>
        <dbReference type="EMBL" id="MBF4807158.1"/>
    </source>
</evidence>
<accession>A0A930VYM7</accession>
<sequence length="92" mass="9709">MDTIQTSDSAVQSEIAAFVSGLDDYCAYNVSSLNATDDAQGVSCHDGINTSISAALSEWQKLLRHDAQVLADINSSLHQADDSSAKGMFLLG</sequence>
<proteinExistence type="predicted"/>
<evidence type="ECO:0000313" key="2">
    <source>
        <dbReference type="Proteomes" id="UP000698335"/>
    </source>
</evidence>
<organism evidence="1 2">
    <name type="scientific">Lancefieldella rimae</name>
    <dbReference type="NCBI Taxonomy" id="1383"/>
    <lineage>
        <taxon>Bacteria</taxon>
        <taxon>Bacillati</taxon>
        <taxon>Actinomycetota</taxon>
        <taxon>Coriobacteriia</taxon>
        <taxon>Coriobacteriales</taxon>
        <taxon>Atopobiaceae</taxon>
        <taxon>Lancefieldella</taxon>
    </lineage>
</organism>
<dbReference type="EMBL" id="JABZGW010000005">
    <property type="protein sequence ID" value="MBF4807158.1"/>
    <property type="molecule type" value="Genomic_DNA"/>
</dbReference>